<feature type="compositionally biased region" description="Basic and acidic residues" evidence="1">
    <location>
        <begin position="139"/>
        <end position="160"/>
    </location>
</feature>
<dbReference type="AlphaFoldDB" id="A0A8W8LIH5"/>
<sequence>VEVPGSCSSDDDTEEGTSQSNQGATRVRADSEGSSVEGDTAAPVVILADEDVSEEELVVSNTEQAGLSDWLDQLETKAGIKDDELSSSHEPQIDPSHSKSKKSSSKSSAIENPEEEVKKKKKKKKDKDESGTKKKKEKSSRDKDGSKKEKPDKGGGESGKKEKKKKKKKESAVEDEGRNELEAFLNDGGGYESL</sequence>
<feature type="region of interest" description="Disordered" evidence="1">
    <location>
        <begin position="1"/>
        <end position="48"/>
    </location>
</feature>
<protein>
    <submittedName>
        <fullName evidence="2">Uncharacterized protein</fullName>
    </submittedName>
</protein>
<evidence type="ECO:0000313" key="2">
    <source>
        <dbReference type="EnsemblMetazoa" id="G28109.4:cds"/>
    </source>
</evidence>
<accession>A0A8W8LIH5</accession>
<dbReference type="Proteomes" id="UP000005408">
    <property type="component" value="Unassembled WGS sequence"/>
</dbReference>
<dbReference type="EnsemblMetazoa" id="G28109.4">
    <property type="protein sequence ID" value="G28109.4:cds"/>
    <property type="gene ID" value="G28109"/>
</dbReference>
<feature type="region of interest" description="Disordered" evidence="1">
    <location>
        <begin position="78"/>
        <end position="194"/>
    </location>
</feature>
<feature type="compositionally biased region" description="Basic and acidic residues" evidence="1">
    <location>
        <begin position="78"/>
        <end position="87"/>
    </location>
</feature>
<name>A0A8W8LIH5_MAGGI</name>
<organism evidence="2 3">
    <name type="scientific">Magallana gigas</name>
    <name type="common">Pacific oyster</name>
    <name type="synonym">Crassostrea gigas</name>
    <dbReference type="NCBI Taxonomy" id="29159"/>
    <lineage>
        <taxon>Eukaryota</taxon>
        <taxon>Metazoa</taxon>
        <taxon>Spiralia</taxon>
        <taxon>Lophotrochozoa</taxon>
        <taxon>Mollusca</taxon>
        <taxon>Bivalvia</taxon>
        <taxon>Autobranchia</taxon>
        <taxon>Pteriomorphia</taxon>
        <taxon>Ostreida</taxon>
        <taxon>Ostreoidea</taxon>
        <taxon>Ostreidae</taxon>
        <taxon>Magallana</taxon>
    </lineage>
</organism>
<keyword evidence="3" id="KW-1185">Reference proteome</keyword>
<evidence type="ECO:0000313" key="3">
    <source>
        <dbReference type="Proteomes" id="UP000005408"/>
    </source>
</evidence>
<reference evidence="2" key="1">
    <citation type="submission" date="2022-08" db="UniProtKB">
        <authorList>
            <consortium name="EnsemblMetazoa"/>
        </authorList>
    </citation>
    <scope>IDENTIFICATION</scope>
    <source>
        <strain evidence="2">05x7-T-G4-1.051#20</strain>
    </source>
</reference>
<proteinExistence type="predicted"/>
<evidence type="ECO:0000256" key="1">
    <source>
        <dbReference type="SAM" id="MobiDB-lite"/>
    </source>
</evidence>
<feature type="compositionally biased region" description="Basic and acidic residues" evidence="1">
    <location>
        <begin position="170"/>
        <end position="181"/>
    </location>
</feature>